<dbReference type="OrthoDB" id="6782255at2759"/>
<accession>A0A9N9X2Q3</accession>
<organism evidence="4 5">
    <name type="scientific">Phaedon cochleariae</name>
    <name type="common">Mustard beetle</name>
    <dbReference type="NCBI Taxonomy" id="80249"/>
    <lineage>
        <taxon>Eukaryota</taxon>
        <taxon>Metazoa</taxon>
        <taxon>Ecdysozoa</taxon>
        <taxon>Arthropoda</taxon>
        <taxon>Hexapoda</taxon>
        <taxon>Insecta</taxon>
        <taxon>Pterygota</taxon>
        <taxon>Neoptera</taxon>
        <taxon>Endopterygota</taxon>
        <taxon>Coleoptera</taxon>
        <taxon>Polyphaga</taxon>
        <taxon>Cucujiformia</taxon>
        <taxon>Chrysomeloidea</taxon>
        <taxon>Chrysomelidae</taxon>
        <taxon>Chrysomelinae</taxon>
        <taxon>Chrysomelini</taxon>
        <taxon>Phaedon</taxon>
    </lineage>
</organism>
<sequence length="177" mass="20090">MAPSEVSTDDEAEKNAKTCNTEFTSACKKCSRDTKSKVYCVECGALYHPACAVWEKGLKVMGNNLLMCSECYVASKPADMEEYQIVVNKNQELENTDEVHQLLARIQLYSEENTWLHDKISILETRIIDLEENAEENSATDVIHEILGKIGIIESKLDNSCFYTWYKKTVLCRSSKT</sequence>
<dbReference type="AlphaFoldDB" id="A0A9N9X2Q3"/>
<dbReference type="Proteomes" id="UP001153737">
    <property type="component" value="Chromosome 2"/>
</dbReference>
<keyword evidence="1" id="KW-0479">Metal-binding</keyword>
<dbReference type="EMBL" id="OU896708">
    <property type="protein sequence ID" value="CAG9818986.1"/>
    <property type="molecule type" value="Genomic_DNA"/>
</dbReference>
<evidence type="ECO:0000256" key="2">
    <source>
        <dbReference type="ARBA" id="ARBA00022771"/>
    </source>
</evidence>
<name>A0A9N9X2Q3_PHACE</name>
<evidence type="ECO:0000313" key="5">
    <source>
        <dbReference type="Proteomes" id="UP001153737"/>
    </source>
</evidence>
<dbReference type="PROSITE" id="PS01359">
    <property type="entry name" value="ZF_PHD_1"/>
    <property type="match status" value="1"/>
</dbReference>
<keyword evidence="5" id="KW-1185">Reference proteome</keyword>
<evidence type="ECO:0000256" key="3">
    <source>
        <dbReference type="ARBA" id="ARBA00022833"/>
    </source>
</evidence>
<protein>
    <recommendedName>
        <fullName evidence="6">Zinc finger PHD-type domain-containing protein</fullName>
    </recommendedName>
</protein>
<keyword evidence="3" id="KW-0862">Zinc</keyword>
<gene>
    <name evidence="4" type="ORF">PHAECO_LOCUS5981</name>
</gene>
<evidence type="ECO:0000313" key="4">
    <source>
        <dbReference type="EMBL" id="CAG9818986.1"/>
    </source>
</evidence>
<reference evidence="4" key="1">
    <citation type="submission" date="2022-01" db="EMBL/GenBank/DDBJ databases">
        <authorList>
            <person name="King R."/>
        </authorList>
    </citation>
    <scope>NUCLEOTIDE SEQUENCE</scope>
</reference>
<proteinExistence type="predicted"/>
<dbReference type="GO" id="GO:0008270">
    <property type="term" value="F:zinc ion binding"/>
    <property type="evidence" value="ECO:0007669"/>
    <property type="project" value="UniProtKB-KW"/>
</dbReference>
<reference evidence="4" key="2">
    <citation type="submission" date="2022-10" db="EMBL/GenBank/DDBJ databases">
        <authorList>
            <consortium name="ENA_rothamsted_submissions"/>
            <consortium name="culmorum"/>
            <person name="King R."/>
        </authorList>
    </citation>
    <scope>NUCLEOTIDE SEQUENCE</scope>
</reference>
<evidence type="ECO:0008006" key="6">
    <source>
        <dbReference type="Google" id="ProtNLM"/>
    </source>
</evidence>
<keyword evidence="2" id="KW-0863">Zinc-finger</keyword>
<dbReference type="InterPro" id="IPR019786">
    <property type="entry name" value="Zinc_finger_PHD-type_CS"/>
</dbReference>
<evidence type="ECO:0000256" key="1">
    <source>
        <dbReference type="ARBA" id="ARBA00022723"/>
    </source>
</evidence>